<protein>
    <submittedName>
        <fullName evidence="1">Uncharacterized protein</fullName>
    </submittedName>
</protein>
<organism evidence="1 2">
    <name type="scientific">candidate division WS6 bacterium 34_10</name>
    <dbReference type="NCBI Taxonomy" id="1641389"/>
    <lineage>
        <taxon>Bacteria</taxon>
        <taxon>Candidatus Dojkabacteria</taxon>
    </lineage>
</organism>
<dbReference type="AlphaFoldDB" id="A0A101HHQ5"/>
<dbReference type="EMBL" id="LGGO01000066">
    <property type="protein sequence ID" value="KUK77104.1"/>
    <property type="molecule type" value="Genomic_DNA"/>
</dbReference>
<proteinExistence type="predicted"/>
<name>A0A101HHQ5_9BACT</name>
<dbReference type="Proteomes" id="UP000053904">
    <property type="component" value="Unassembled WGS sequence"/>
</dbReference>
<accession>A0A101HHQ5</accession>
<reference evidence="2" key="1">
    <citation type="journal article" date="2015" name="MBio">
        <title>Genome-Resolved Metagenomic Analysis Reveals Roles for Candidate Phyla and Other Microbial Community Members in Biogeochemical Transformations in Oil Reservoirs.</title>
        <authorList>
            <person name="Hu P."/>
            <person name="Tom L."/>
            <person name="Singh A."/>
            <person name="Thomas B.C."/>
            <person name="Baker B.J."/>
            <person name="Piceno Y.M."/>
            <person name="Andersen G.L."/>
            <person name="Banfield J.F."/>
        </authorList>
    </citation>
    <scope>NUCLEOTIDE SEQUENCE [LARGE SCALE GENOMIC DNA]</scope>
</reference>
<sequence length="145" mass="16669">MTAHGYFSNWFKHTDIESSPLSMTYESPSGMKPSVFDNTEMNSFYCCPGAYFEQNGTQTPQLIEGFLNKELLESDPKLFKELYIKLLRHACLTTDKECAADAIANVIYSEFDEDYEVVNFLDKEGLLDLTHDWLDIVYSQGYQVD</sequence>
<evidence type="ECO:0000313" key="2">
    <source>
        <dbReference type="Proteomes" id="UP000053904"/>
    </source>
</evidence>
<comment type="caution">
    <text evidence="1">The sequence shown here is derived from an EMBL/GenBank/DDBJ whole genome shotgun (WGS) entry which is preliminary data.</text>
</comment>
<evidence type="ECO:0000313" key="1">
    <source>
        <dbReference type="EMBL" id="KUK77104.1"/>
    </source>
</evidence>
<gene>
    <name evidence="1" type="ORF">XD93_0535</name>
</gene>